<evidence type="ECO:0000256" key="1">
    <source>
        <dbReference type="SAM" id="Phobius"/>
    </source>
</evidence>
<dbReference type="InterPro" id="IPR017896">
    <property type="entry name" value="4Fe4S_Fe-S-bd"/>
</dbReference>
<sequence>MKLTRRVAAIDGRRCAKCNLCVRTCPTGALKPPRVLYSRCTGCGLCTYTCPRGAIEMATRPSLAAYLLIGVLALAAVSAAGLILLTPYLYPSHAQTLNFTANVTLPTFTPTNATVPTGEEAAGAGSGFG</sequence>
<dbReference type="eggNOG" id="arCOG04074">
    <property type="taxonomic scope" value="Archaea"/>
</dbReference>
<keyword evidence="1" id="KW-1133">Transmembrane helix</keyword>
<dbReference type="KEGG" id="tne:Tneu_1060"/>
<evidence type="ECO:0000313" key="3">
    <source>
        <dbReference type="EMBL" id="ACB39991.1"/>
    </source>
</evidence>
<dbReference type="EMBL" id="CP001014">
    <property type="protein sequence ID" value="ACB39991.1"/>
    <property type="molecule type" value="Genomic_DNA"/>
</dbReference>
<proteinExistence type="predicted"/>
<dbReference type="STRING" id="444157.Tneu_1060"/>
<keyword evidence="1" id="KW-0472">Membrane</keyword>
<protein>
    <submittedName>
        <fullName evidence="3">4Fe-4S ferredoxin iron-sulfur binding domain protein</fullName>
    </submittedName>
</protein>
<dbReference type="Gene3D" id="3.30.70.20">
    <property type="match status" value="1"/>
</dbReference>
<reference evidence="3" key="1">
    <citation type="submission" date="2008-03" db="EMBL/GenBank/DDBJ databases">
        <title>Complete sequence of Thermoproteus neutrophilus V24Sta.</title>
        <authorList>
            <consortium name="US DOE Joint Genome Institute"/>
            <person name="Copeland A."/>
            <person name="Lucas S."/>
            <person name="Lapidus A."/>
            <person name="Glavina del Rio T."/>
            <person name="Dalin E."/>
            <person name="Tice H."/>
            <person name="Bruce D."/>
            <person name="Goodwin L."/>
            <person name="Pitluck S."/>
            <person name="Sims D."/>
            <person name="Brettin T."/>
            <person name="Detter J.C."/>
            <person name="Han C."/>
            <person name="Kuske C.R."/>
            <person name="Schmutz J."/>
            <person name="Larimer F."/>
            <person name="Land M."/>
            <person name="Hauser L."/>
            <person name="Kyrpides N."/>
            <person name="Mikhailova N."/>
            <person name="Biddle J.F."/>
            <person name="Zhang Z."/>
            <person name="Fitz-Gibbon S.T."/>
            <person name="Lowe T.M."/>
            <person name="Saltikov C."/>
            <person name="House C.H."/>
            <person name="Richardson P."/>
        </authorList>
    </citation>
    <scope>NUCLEOTIDE SEQUENCE [LARGE SCALE GENOMIC DNA]</scope>
    <source>
        <strain evidence="3">V24Sta</strain>
    </source>
</reference>
<dbReference type="Proteomes" id="UP000001694">
    <property type="component" value="Chromosome"/>
</dbReference>
<dbReference type="Gene3D" id="3.30.70.3270">
    <property type="match status" value="1"/>
</dbReference>
<name>B1YDX8_PYRNV</name>
<keyword evidence="4" id="KW-1185">Reference proteome</keyword>
<dbReference type="HOGENOM" id="CLU_1943938_0_0_2"/>
<evidence type="ECO:0000313" key="4">
    <source>
        <dbReference type="Proteomes" id="UP000001694"/>
    </source>
</evidence>
<dbReference type="Pfam" id="PF00037">
    <property type="entry name" value="Fer4"/>
    <property type="match status" value="1"/>
</dbReference>
<dbReference type="OrthoDB" id="32867at2157"/>
<organism evidence="3 4">
    <name type="scientific">Pyrobaculum neutrophilum (strain DSM 2338 / JCM 9278 / NBRC 100436 / V24Sta)</name>
    <name type="common">Thermoproteus neutrophilus</name>
    <dbReference type="NCBI Taxonomy" id="444157"/>
    <lineage>
        <taxon>Archaea</taxon>
        <taxon>Thermoproteota</taxon>
        <taxon>Thermoprotei</taxon>
        <taxon>Thermoproteales</taxon>
        <taxon>Thermoproteaceae</taxon>
        <taxon>Pyrobaculum</taxon>
    </lineage>
</organism>
<keyword evidence="1" id="KW-0812">Transmembrane</keyword>
<dbReference type="SUPFAM" id="SSF54862">
    <property type="entry name" value="4Fe-4S ferredoxins"/>
    <property type="match status" value="1"/>
</dbReference>
<gene>
    <name evidence="3" type="ordered locus">Tneu_1060</name>
</gene>
<dbReference type="RefSeq" id="WP_012350410.1">
    <property type="nucleotide sequence ID" value="NC_010525.1"/>
</dbReference>
<accession>B1YDX8</accession>
<feature type="domain" description="4Fe-4S ferredoxin-type" evidence="2">
    <location>
        <begin position="31"/>
        <end position="60"/>
    </location>
</feature>
<dbReference type="AlphaFoldDB" id="B1YDX8"/>
<feature type="transmembrane region" description="Helical" evidence="1">
    <location>
        <begin position="63"/>
        <end position="90"/>
    </location>
</feature>
<dbReference type="PROSITE" id="PS51379">
    <property type="entry name" value="4FE4S_FER_2"/>
    <property type="match status" value="2"/>
</dbReference>
<dbReference type="GO" id="GO:0016491">
    <property type="term" value="F:oxidoreductase activity"/>
    <property type="evidence" value="ECO:0007669"/>
    <property type="project" value="UniProtKB-ARBA"/>
</dbReference>
<dbReference type="PROSITE" id="PS00198">
    <property type="entry name" value="4FE4S_FER_1"/>
    <property type="match status" value="1"/>
</dbReference>
<feature type="domain" description="4Fe-4S ferredoxin-type" evidence="2">
    <location>
        <begin position="6"/>
        <end position="30"/>
    </location>
</feature>
<dbReference type="Pfam" id="PF12837">
    <property type="entry name" value="Fer4_6"/>
    <property type="match status" value="1"/>
</dbReference>
<dbReference type="InterPro" id="IPR017900">
    <property type="entry name" value="4Fe4S_Fe_S_CS"/>
</dbReference>
<evidence type="ECO:0000259" key="2">
    <source>
        <dbReference type="PROSITE" id="PS51379"/>
    </source>
</evidence>
<dbReference type="GeneID" id="6166305"/>